<accession>A0A077PW61</accession>
<evidence type="ECO:0000313" key="1">
    <source>
        <dbReference type="EMBL" id="CDH24957.1"/>
    </source>
</evidence>
<protein>
    <submittedName>
        <fullName evidence="1">Uncharacterized protein</fullName>
    </submittedName>
</protein>
<sequence length="57" mass="6225">MASCFRLTGILTIRKGKIGFICPQVLTITLALSTLVDRLTVCQLAVFFAAVLLKLEI</sequence>
<reference evidence="1" key="1">
    <citation type="submission" date="2013-07" db="EMBL/GenBank/DDBJ databases">
        <title>Sub-species coevolution in mutualistic symbiosis.</title>
        <authorList>
            <person name="Murfin K."/>
            <person name="Klassen J."/>
            <person name="Lee M."/>
            <person name="Forst S."/>
            <person name="Stock P."/>
            <person name="Goodrich-Blair H."/>
        </authorList>
    </citation>
    <scope>NUCLEOTIDE SEQUENCE [LARGE SCALE GENOMIC DNA]</scope>
    <source>
        <strain evidence="1">Kraussei Becker Underwood</strain>
    </source>
</reference>
<proteinExistence type="predicted"/>
<name>A0A077PW61_XENBV</name>
<dbReference type="Proteomes" id="UP000028493">
    <property type="component" value="Unassembled WGS sequence"/>
</dbReference>
<comment type="caution">
    <text evidence="1">The sequence shown here is derived from an EMBL/GenBank/DDBJ whole genome shotgun (WGS) entry which is preliminary data.</text>
</comment>
<dbReference type="HOGENOM" id="CLU_2995696_0_0_6"/>
<dbReference type="EMBL" id="CBSZ010000265">
    <property type="protein sequence ID" value="CDH24957.1"/>
    <property type="molecule type" value="Genomic_DNA"/>
</dbReference>
<evidence type="ECO:0000313" key="2">
    <source>
        <dbReference type="Proteomes" id="UP000028493"/>
    </source>
</evidence>
<gene>
    <name evidence="1" type="ORF">XBKB1_3370004</name>
</gene>
<organism evidence="1 2">
    <name type="scientific">Xenorhabdus bovienii str. kraussei Becker Underwood</name>
    <dbReference type="NCBI Taxonomy" id="1398204"/>
    <lineage>
        <taxon>Bacteria</taxon>
        <taxon>Pseudomonadati</taxon>
        <taxon>Pseudomonadota</taxon>
        <taxon>Gammaproteobacteria</taxon>
        <taxon>Enterobacterales</taxon>
        <taxon>Morganellaceae</taxon>
        <taxon>Xenorhabdus</taxon>
    </lineage>
</organism>
<dbReference type="AlphaFoldDB" id="A0A077PW61"/>